<gene>
    <name evidence="2" type="ORF">CW354_00140</name>
</gene>
<dbReference type="RefSeq" id="WP_104828028.1">
    <property type="nucleotide sequence ID" value="NZ_PJCH01000001.1"/>
</dbReference>
<evidence type="ECO:0000313" key="2">
    <source>
        <dbReference type="EMBL" id="PQA89325.1"/>
    </source>
</evidence>
<protein>
    <submittedName>
        <fullName evidence="2">Uncharacterized protein</fullName>
    </submittedName>
</protein>
<dbReference type="Proteomes" id="UP000239504">
    <property type="component" value="Unassembled WGS sequence"/>
</dbReference>
<organism evidence="2 3">
    <name type="scientific">Hyphococcus luteus</name>
    <dbReference type="NCBI Taxonomy" id="2058213"/>
    <lineage>
        <taxon>Bacteria</taxon>
        <taxon>Pseudomonadati</taxon>
        <taxon>Pseudomonadota</taxon>
        <taxon>Alphaproteobacteria</taxon>
        <taxon>Parvularculales</taxon>
        <taxon>Parvularculaceae</taxon>
        <taxon>Hyphococcus</taxon>
    </lineage>
</organism>
<accession>A0A2S7KA00</accession>
<keyword evidence="3" id="KW-1185">Reference proteome</keyword>
<dbReference type="OrthoDB" id="7328309at2"/>
<proteinExistence type="predicted"/>
<evidence type="ECO:0000313" key="3">
    <source>
        <dbReference type="Proteomes" id="UP000239504"/>
    </source>
</evidence>
<comment type="caution">
    <text evidence="2">The sequence shown here is derived from an EMBL/GenBank/DDBJ whole genome shotgun (WGS) entry which is preliminary data.</text>
</comment>
<feature type="compositionally biased region" description="Polar residues" evidence="1">
    <location>
        <begin position="1"/>
        <end position="11"/>
    </location>
</feature>
<evidence type="ECO:0000256" key="1">
    <source>
        <dbReference type="SAM" id="MobiDB-lite"/>
    </source>
</evidence>
<reference evidence="2 3" key="1">
    <citation type="submission" date="2017-12" db="EMBL/GenBank/DDBJ databases">
        <authorList>
            <person name="Hurst M.R.H."/>
        </authorList>
    </citation>
    <scope>NUCLEOTIDE SEQUENCE [LARGE SCALE GENOMIC DNA]</scope>
    <source>
        <strain evidence="2 3">SY-3-19</strain>
    </source>
</reference>
<sequence length="223" mass="24299">MAFATNKQSGEQAKRRSPLAGWLGKKGDSSGDEIPAMDVAGGLDRALRNRKANIEEPSEETRENPVRDALTAIEAALYAIDRVRDILEQACEVALSAKDVEDEGGRALLAESYDELRLSINDSLDKIDPRAAVLIGKGQRHIDVMLGGRTKYSVSPMRLDVSEKGLDLPPPAEAFSSYEEIDIVLDHLDKALGRADRAAASYCRDAQYLIARMKADLENSDAA</sequence>
<feature type="region of interest" description="Disordered" evidence="1">
    <location>
        <begin position="1"/>
        <end position="41"/>
    </location>
</feature>
<dbReference type="AlphaFoldDB" id="A0A2S7KA00"/>
<dbReference type="EMBL" id="PJCH01000001">
    <property type="protein sequence ID" value="PQA89325.1"/>
    <property type="molecule type" value="Genomic_DNA"/>
</dbReference>
<name>A0A2S7KA00_9PROT</name>